<accession>A0A1Q9BL63</accession>
<dbReference type="EMBL" id="LSRX01007860">
    <property type="protein sequence ID" value="OLP70471.1"/>
    <property type="molecule type" value="Genomic_DNA"/>
</dbReference>
<evidence type="ECO:0000256" key="1">
    <source>
        <dbReference type="SAM" id="MobiDB-lite"/>
    </source>
</evidence>
<feature type="region of interest" description="Disordered" evidence="1">
    <location>
        <begin position="29"/>
        <end position="58"/>
    </location>
</feature>
<proteinExistence type="predicted"/>
<organism evidence="2 3">
    <name type="scientific">Symbiodinium microadriaticum</name>
    <name type="common">Dinoflagellate</name>
    <name type="synonym">Zooxanthella microadriatica</name>
    <dbReference type="NCBI Taxonomy" id="2951"/>
    <lineage>
        <taxon>Eukaryota</taxon>
        <taxon>Sar</taxon>
        <taxon>Alveolata</taxon>
        <taxon>Dinophyceae</taxon>
        <taxon>Suessiales</taxon>
        <taxon>Symbiodiniaceae</taxon>
        <taxon>Symbiodinium</taxon>
    </lineage>
</organism>
<comment type="caution">
    <text evidence="2">The sequence shown here is derived from an EMBL/GenBank/DDBJ whole genome shotgun (WGS) entry which is preliminary data.</text>
</comment>
<keyword evidence="3" id="KW-1185">Reference proteome</keyword>
<name>A0A1Q9BL63_SYMMI</name>
<evidence type="ECO:0000313" key="3">
    <source>
        <dbReference type="Proteomes" id="UP000186817"/>
    </source>
</evidence>
<feature type="non-terminal residue" evidence="2">
    <location>
        <position position="58"/>
    </location>
</feature>
<reference evidence="2 3" key="1">
    <citation type="submission" date="2016-02" db="EMBL/GenBank/DDBJ databases">
        <title>Genome analysis of coral dinoflagellate symbionts highlights evolutionary adaptations to a symbiotic lifestyle.</title>
        <authorList>
            <person name="Aranda M."/>
            <person name="Li Y."/>
            <person name="Liew Y.J."/>
            <person name="Baumgarten S."/>
            <person name="Simakov O."/>
            <person name="Wilson M."/>
            <person name="Piel J."/>
            <person name="Ashoor H."/>
            <person name="Bougouffa S."/>
            <person name="Bajic V.B."/>
            <person name="Ryu T."/>
            <person name="Ravasi T."/>
            <person name="Bayer T."/>
            <person name="Micklem G."/>
            <person name="Kim H."/>
            <person name="Bhak J."/>
            <person name="Lajeunesse T.C."/>
            <person name="Voolstra C.R."/>
        </authorList>
    </citation>
    <scope>NUCLEOTIDE SEQUENCE [LARGE SCALE GENOMIC DNA]</scope>
    <source>
        <strain evidence="2 3">CCMP2467</strain>
    </source>
</reference>
<dbReference type="AlphaFoldDB" id="A0A1Q9BL63"/>
<protein>
    <submittedName>
        <fullName evidence="2">Uncharacterized protein</fullName>
    </submittedName>
</protein>
<dbReference type="Proteomes" id="UP000186817">
    <property type="component" value="Unassembled WGS sequence"/>
</dbReference>
<gene>
    <name evidence="2" type="ORF">AK812_SmicGene48433</name>
</gene>
<evidence type="ECO:0000313" key="2">
    <source>
        <dbReference type="EMBL" id="OLP70471.1"/>
    </source>
</evidence>
<feature type="compositionally biased region" description="Polar residues" evidence="1">
    <location>
        <begin position="43"/>
        <end position="58"/>
    </location>
</feature>
<sequence>MWRAKQSRILVFDFQTGITKPAMRCKLPPNLSRGGLLPRSGRNPLQNAALQPQSWLLE</sequence>